<dbReference type="InterPro" id="IPR033732">
    <property type="entry name" value="ATP_synth_F1_a_nt-bd_dom"/>
</dbReference>
<dbReference type="CDD" id="cd01132">
    <property type="entry name" value="F1-ATPase_alpha_CD"/>
    <property type="match status" value="1"/>
</dbReference>
<organism evidence="15 16">
    <name type="scientific">Ectocarpus siliculosus</name>
    <name type="common">Brown alga</name>
    <name type="synonym">Conferva siliculosa</name>
    <dbReference type="NCBI Taxonomy" id="2880"/>
    <lineage>
        <taxon>Eukaryota</taxon>
        <taxon>Sar</taxon>
        <taxon>Stramenopiles</taxon>
        <taxon>Ochrophyta</taxon>
        <taxon>PX clade</taxon>
        <taxon>Phaeophyceae</taxon>
        <taxon>Ectocarpales</taxon>
        <taxon>Ectocarpaceae</taxon>
        <taxon>Ectocarpus</taxon>
    </lineage>
</organism>
<dbReference type="InParanoid" id="D8LJM3"/>
<dbReference type="FunFam" id="1.20.150.20:FF:000001">
    <property type="entry name" value="ATP synthase subunit alpha"/>
    <property type="match status" value="1"/>
</dbReference>
<dbReference type="Pfam" id="PF00306">
    <property type="entry name" value="ATP-synt_ab_C"/>
    <property type="match status" value="1"/>
</dbReference>
<keyword evidence="8" id="KW-0472">Membrane</keyword>
<evidence type="ECO:0000256" key="10">
    <source>
        <dbReference type="ARBA" id="ARBA00023310"/>
    </source>
</evidence>
<dbReference type="EMBL" id="FN649737">
    <property type="protein sequence ID" value="CBN77050.1"/>
    <property type="molecule type" value="Genomic_DNA"/>
</dbReference>
<comment type="subcellular location">
    <subcellularLocation>
        <location evidence="1">Membrane</location>
    </subcellularLocation>
</comment>
<evidence type="ECO:0000256" key="2">
    <source>
        <dbReference type="ARBA" id="ARBA00008936"/>
    </source>
</evidence>
<evidence type="ECO:0000259" key="13">
    <source>
        <dbReference type="Pfam" id="PF00306"/>
    </source>
</evidence>
<reference evidence="15 16" key="1">
    <citation type="journal article" date="2010" name="Nature">
        <title>The Ectocarpus genome and the independent evolution of multicellularity in brown algae.</title>
        <authorList>
            <person name="Cock J.M."/>
            <person name="Sterck L."/>
            <person name="Rouze P."/>
            <person name="Scornet D."/>
            <person name="Allen A.E."/>
            <person name="Amoutzias G."/>
            <person name="Anthouard V."/>
            <person name="Artiguenave F."/>
            <person name="Aury J.M."/>
            <person name="Badger J.H."/>
            <person name="Beszteri B."/>
            <person name="Billiau K."/>
            <person name="Bonnet E."/>
            <person name="Bothwell J.H."/>
            <person name="Bowler C."/>
            <person name="Boyen C."/>
            <person name="Brownlee C."/>
            <person name="Carrano C.J."/>
            <person name="Charrier B."/>
            <person name="Cho G.Y."/>
            <person name="Coelho S.M."/>
            <person name="Collen J."/>
            <person name="Corre E."/>
            <person name="Da Silva C."/>
            <person name="Delage L."/>
            <person name="Delaroque N."/>
            <person name="Dittami S.M."/>
            <person name="Doulbeau S."/>
            <person name="Elias M."/>
            <person name="Farnham G."/>
            <person name="Gachon C.M."/>
            <person name="Gschloessl B."/>
            <person name="Heesch S."/>
            <person name="Jabbari K."/>
            <person name="Jubin C."/>
            <person name="Kawai H."/>
            <person name="Kimura K."/>
            <person name="Kloareg B."/>
            <person name="Kupper F.C."/>
            <person name="Lang D."/>
            <person name="Le Bail A."/>
            <person name="Leblanc C."/>
            <person name="Lerouge P."/>
            <person name="Lohr M."/>
            <person name="Lopez P.J."/>
            <person name="Martens C."/>
            <person name="Maumus F."/>
            <person name="Michel G."/>
            <person name="Miranda-Saavedra D."/>
            <person name="Morales J."/>
            <person name="Moreau H."/>
            <person name="Motomura T."/>
            <person name="Nagasato C."/>
            <person name="Napoli C.A."/>
            <person name="Nelson D.R."/>
            <person name="Nyvall-Collen P."/>
            <person name="Peters A.F."/>
            <person name="Pommier C."/>
            <person name="Potin P."/>
            <person name="Poulain J."/>
            <person name="Quesneville H."/>
            <person name="Read B."/>
            <person name="Rensing S.A."/>
            <person name="Ritter A."/>
            <person name="Rousvoal S."/>
            <person name="Samanta M."/>
            <person name="Samson G."/>
            <person name="Schroeder D.C."/>
            <person name="Segurens B."/>
            <person name="Strittmatter M."/>
            <person name="Tonon T."/>
            <person name="Tregear J.W."/>
            <person name="Valentin K."/>
            <person name="von Dassow P."/>
            <person name="Yamagishi T."/>
            <person name="Van de Peer Y."/>
            <person name="Wincker P."/>
        </authorList>
    </citation>
    <scope>NUCLEOTIDE SEQUENCE [LARGE SCALE GENOMIC DNA]</scope>
    <source>
        <strain evidence="16">Ec32 / CCAP1310/4</strain>
    </source>
</reference>
<dbReference type="GO" id="GO:0005524">
    <property type="term" value="F:ATP binding"/>
    <property type="evidence" value="ECO:0007669"/>
    <property type="project" value="UniProtKB-KW"/>
</dbReference>
<dbReference type="InterPro" id="IPR023366">
    <property type="entry name" value="ATP_synth_asu-like_sf"/>
</dbReference>
<evidence type="ECO:0000259" key="14">
    <source>
        <dbReference type="Pfam" id="PF02874"/>
    </source>
</evidence>
<dbReference type="PANTHER" id="PTHR48082:SF2">
    <property type="entry name" value="ATP SYNTHASE SUBUNIT ALPHA, MITOCHONDRIAL"/>
    <property type="match status" value="1"/>
</dbReference>
<dbReference type="InterPro" id="IPR000194">
    <property type="entry name" value="ATPase_F1/V1/A1_a/bsu_nucl-bd"/>
</dbReference>
<protein>
    <recommendedName>
        <fullName evidence="17">ATP synthase subunit alpha</fullName>
    </recommendedName>
</protein>
<dbReference type="InterPro" id="IPR004100">
    <property type="entry name" value="ATPase_F1/V1/A1_a/bsu_N"/>
</dbReference>
<dbReference type="InterPro" id="IPR027417">
    <property type="entry name" value="P-loop_NTPase"/>
</dbReference>
<dbReference type="STRING" id="2880.D8LJM3"/>
<evidence type="ECO:0000259" key="12">
    <source>
        <dbReference type="Pfam" id="PF00006"/>
    </source>
</evidence>
<evidence type="ECO:0000256" key="4">
    <source>
        <dbReference type="ARBA" id="ARBA00022741"/>
    </source>
</evidence>
<evidence type="ECO:0000256" key="8">
    <source>
        <dbReference type="ARBA" id="ARBA00023136"/>
    </source>
</evidence>
<dbReference type="GO" id="GO:0043531">
    <property type="term" value="F:ADP binding"/>
    <property type="evidence" value="ECO:0007669"/>
    <property type="project" value="TreeGrafter"/>
</dbReference>
<feature type="domain" description="ATPase F1/V1/A1 complex alpha/beta subunit nucleotide-binding" evidence="12">
    <location>
        <begin position="193"/>
        <end position="236"/>
    </location>
</feature>
<keyword evidence="3 11" id="KW-0813">Transport</keyword>
<dbReference type="eggNOG" id="KOG1353">
    <property type="taxonomic scope" value="Eukaryota"/>
</dbReference>
<sequence>MASLASFSRMGARVASAAARTAPRTAKQAVQASAARSFSVASQVIELSSYLEKRIASTATDADKAVSEYNEVGKVVTVGDGIARVYGLNNVQAGEMVIFDCGLRGMALNLEESNVGVVIFGDDREILEGGTVKRTGSIVDVPVGPECLGRVLDGLGVPIDGAGPLTTKTRSRAEVKAPGIIPRKSVHEPVQTGLKAVDALIPIGRGQRELVIGDRQTGKTAICIDTIINQKTKGDDLLYCVWLEGGGLSAVATFLAPYSGAAIGEYFRDNGKHAVIFYDDLSKQAVAYRQMSLLLRRPPGREAYPGDVFYLHSRLLERAAKLGDASGNGSLTALPIIETQAGDVSAYIPTNVISITDGQIFLESELFYQGQRPAISVGLSVSRVGSAAQRKCMKQVAGTMKLELAQYREVAAFAKFGSDLDASTQQQLNRGVRLYELLKQDQYVPLEVEEQVVILFAGVKGFIDRVDVNKVTAYEKAWLAHIKASHSSDILEGIKNANYELTDDMQQKLASVCDEFTTSFTS</sequence>
<feature type="domain" description="ATPase F1/V1/A1 complex alpha/beta subunit N-terminal" evidence="14">
    <location>
        <begin position="70"/>
        <end position="136"/>
    </location>
</feature>
<dbReference type="Pfam" id="PF02874">
    <property type="entry name" value="ATP-synt_ab_N"/>
    <property type="match status" value="1"/>
</dbReference>
<dbReference type="InterPro" id="IPR005294">
    <property type="entry name" value="ATP_synth_F1_asu"/>
</dbReference>
<keyword evidence="9" id="KW-0139">CF(1)</keyword>
<evidence type="ECO:0000313" key="15">
    <source>
        <dbReference type="EMBL" id="CBN77050.1"/>
    </source>
</evidence>
<evidence type="ECO:0008006" key="17">
    <source>
        <dbReference type="Google" id="ProtNLM"/>
    </source>
</evidence>
<dbReference type="SUPFAM" id="SSF52540">
    <property type="entry name" value="P-loop containing nucleoside triphosphate hydrolases"/>
    <property type="match status" value="1"/>
</dbReference>
<dbReference type="OMA" id="YCGVKGY"/>
<dbReference type="Gene3D" id="1.20.150.20">
    <property type="entry name" value="ATP synthase alpha/beta chain, C-terminal domain"/>
    <property type="match status" value="1"/>
</dbReference>
<keyword evidence="10" id="KW-0066">ATP synthesis</keyword>
<feature type="domain" description="ATPase F1/V1/A1 complex alpha/beta subunit nucleotide-binding" evidence="12">
    <location>
        <begin position="249"/>
        <end position="382"/>
    </location>
</feature>
<keyword evidence="16" id="KW-1185">Reference proteome</keyword>
<dbReference type="EMBL" id="FN648442">
    <property type="protein sequence ID" value="CBN77050.1"/>
    <property type="molecule type" value="Genomic_DNA"/>
</dbReference>
<dbReference type="GO" id="GO:0046933">
    <property type="term" value="F:proton-transporting ATP synthase activity, rotational mechanism"/>
    <property type="evidence" value="ECO:0007669"/>
    <property type="project" value="InterPro"/>
</dbReference>
<dbReference type="SUPFAM" id="SSF50615">
    <property type="entry name" value="N-terminal domain of alpha and beta subunits of F1 ATP synthase"/>
    <property type="match status" value="1"/>
</dbReference>
<evidence type="ECO:0000256" key="1">
    <source>
        <dbReference type="ARBA" id="ARBA00004370"/>
    </source>
</evidence>
<dbReference type="OrthoDB" id="9805536at2759"/>
<proteinExistence type="inferred from homology"/>
<dbReference type="InterPro" id="IPR038376">
    <property type="entry name" value="ATP_synth_asu_C_sf"/>
</dbReference>
<keyword evidence="7 11" id="KW-0406">Ion transport</keyword>
<keyword evidence="4" id="KW-0547">Nucleotide-binding</keyword>
<keyword evidence="5 11" id="KW-0375">Hydrogen ion transport</keyword>
<keyword evidence="6" id="KW-0067">ATP-binding</keyword>
<dbReference type="CDD" id="cd18113">
    <property type="entry name" value="ATP-synt_F1_alpha_C"/>
    <property type="match status" value="1"/>
</dbReference>
<evidence type="ECO:0000256" key="9">
    <source>
        <dbReference type="ARBA" id="ARBA00023196"/>
    </source>
</evidence>
<dbReference type="SUPFAM" id="SSF47917">
    <property type="entry name" value="C-terminal domain of alpha and beta subunits of F1 ATP synthase"/>
    <property type="match status" value="1"/>
</dbReference>
<dbReference type="FunFam" id="3.40.50.300:FF:002432">
    <property type="entry name" value="ATP synthase subunit alpha, mitochondrial"/>
    <property type="match status" value="2"/>
</dbReference>
<dbReference type="HAMAP" id="MF_01346">
    <property type="entry name" value="ATP_synth_alpha_bact"/>
    <property type="match status" value="1"/>
</dbReference>
<dbReference type="Gene3D" id="2.40.30.20">
    <property type="match status" value="1"/>
</dbReference>
<dbReference type="CDD" id="cd18116">
    <property type="entry name" value="ATP-synt_F1_alpha_N"/>
    <property type="match status" value="1"/>
</dbReference>
<dbReference type="FunFam" id="2.40.30.20:FF:000001">
    <property type="entry name" value="ATP synthase subunit alpha"/>
    <property type="match status" value="1"/>
</dbReference>
<dbReference type="PANTHER" id="PTHR48082">
    <property type="entry name" value="ATP SYNTHASE SUBUNIT ALPHA, MITOCHONDRIAL"/>
    <property type="match status" value="1"/>
</dbReference>
<dbReference type="InterPro" id="IPR036121">
    <property type="entry name" value="ATPase_F1/V1/A1_a/bsu_N_sf"/>
</dbReference>
<name>D8LJM3_ECTSI</name>
<evidence type="ECO:0000313" key="16">
    <source>
        <dbReference type="Proteomes" id="UP000002630"/>
    </source>
</evidence>
<dbReference type="GO" id="GO:0045259">
    <property type="term" value="C:proton-transporting ATP synthase complex"/>
    <property type="evidence" value="ECO:0007669"/>
    <property type="project" value="UniProtKB-KW"/>
</dbReference>
<dbReference type="AlphaFoldDB" id="D8LJM3"/>
<evidence type="ECO:0000256" key="7">
    <source>
        <dbReference type="ARBA" id="ARBA00023065"/>
    </source>
</evidence>
<gene>
    <name evidence="15" type="ORF">Esi_0026_0111</name>
</gene>
<dbReference type="InterPro" id="IPR000793">
    <property type="entry name" value="ATP_synth_asu_C"/>
</dbReference>
<evidence type="ECO:0000256" key="5">
    <source>
        <dbReference type="ARBA" id="ARBA00022781"/>
    </source>
</evidence>
<accession>D8LJM3</accession>
<dbReference type="Gene3D" id="3.40.50.300">
    <property type="entry name" value="P-loop containing nucleotide triphosphate hydrolases"/>
    <property type="match status" value="2"/>
</dbReference>
<evidence type="ECO:0000256" key="11">
    <source>
        <dbReference type="RuleBase" id="RU000339"/>
    </source>
</evidence>
<dbReference type="Proteomes" id="UP000002630">
    <property type="component" value="Linkage Group LG12"/>
</dbReference>
<evidence type="ECO:0000256" key="6">
    <source>
        <dbReference type="ARBA" id="ARBA00022840"/>
    </source>
</evidence>
<evidence type="ECO:0000256" key="3">
    <source>
        <dbReference type="ARBA" id="ARBA00022448"/>
    </source>
</evidence>
<comment type="similarity">
    <text evidence="2 11">Belongs to the ATPase alpha/beta chains family.</text>
</comment>
<feature type="domain" description="ATP synthase alpha subunit C-terminal" evidence="13">
    <location>
        <begin position="389"/>
        <end position="516"/>
    </location>
</feature>
<dbReference type="Pfam" id="PF00006">
    <property type="entry name" value="ATP-synt_ab"/>
    <property type="match status" value="2"/>
</dbReference>